<organism evidence="2 3">
    <name type="scientific">Pseudoalteromonas fenneropenaei</name>
    <dbReference type="NCBI Taxonomy" id="1737459"/>
    <lineage>
        <taxon>Bacteria</taxon>
        <taxon>Pseudomonadati</taxon>
        <taxon>Pseudomonadota</taxon>
        <taxon>Gammaproteobacteria</taxon>
        <taxon>Alteromonadales</taxon>
        <taxon>Pseudoalteromonadaceae</taxon>
        <taxon>Pseudoalteromonas</taxon>
    </lineage>
</organism>
<dbReference type="Pfam" id="PF09839">
    <property type="entry name" value="DUF2066"/>
    <property type="match status" value="1"/>
</dbReference>
<dbReference type="EMBL" id="JBHRSD010000043">
    <property type="protein sequence ID" value="MFC3034592.1"/>
    <property type="molecule type" value="Genomic_DNA"/>
</dbReference>
<proteinExistence type="predicted"/>
<keyword evidence="1" id="KW-0732">Signal</keyword>
<sequence>MIFRLCALLLLLTFQSSAIEIKDLYQSSVVVADKSRQARVQAGQDAMLNVLKKLTGKDDTANHPLIRQALRDYSQYLIKYEYLEAGGDKELRAQYVFEASKLNALVKDAGWSFWGNRRPQIVLWLAIEDNKARDFVTQESYPQLERLIYDKSQEWGIPVLLPLLDLQDRSQVGVAEVWGNFSAPIEQASRRYNAERIITARMYQQPFGNGWLLEWRYTNASAFEPQQLVGDQQVIISQMMETLASSLMQEFAVNVNELAEPLVSIITVKQLKGFRAIELAKRRIQSISTVKDVTVEYRAGDSVQYRVRHVSQVAELKRALSLETALTEYIDPSVFYHVEDAQSLIYNWVAN</sequence>
<evidence type="ECO:0000256" key="1">
    <source>
        <dbReference type="SAM" id="SignalP"/>
    </source>
</evidence>
<protein>
    <submittedName>
        <fullName evidence="2">DUF2066 domain-containing protein</fullName>
    </submittedName>
</protein>
<reference evidence="3" key="1">
    <citation type="journal article" date="2019" name="Int. J. Syst. Evol. Microbiol.">
        <title>The Global Catalogue of Microorganisms (GCM) 10K type strain sequencing project: providing services to taxonomists for standard genome sequencing and annotation.</title>
        <authorList>
            <consortium name="The Broad Institute Genomics Platform"/>
            <consortium name="The Broad Institute Genome Sequencing Center for Infectious Disease"/>
            <person name="Wu L."/>
            <person name="Ma J."/>
        </authorList>
    </citation>
    <scope>NUCLEOTIDE SEQUENCE [LARGE SCALE GENOMIC DNA]</scope>
    <source>
        <strain evidence="3">KCTC 42730</strain>
    </source>
</reference>
<comment type="caution">
    <text evidence="2">The sequence shown here is derived from an EMBL/GenBank/DDBJ whole genome shotgun (WGS) entry which is preliminary data.</text>
</comment>
<dbReference type="Proteomes" id="UP001595453">
    <property type="component" value="Unassembled WGS sequence"/>
</dbReference>
<accession>A0ABV7CPP7</accession>
<dbReference type="RefSeq" id="WP_377128172.1">
    <property type="nucleotide sequence ID" value="NZ_JBHRSD010000043.1"/>
</dbReference>
<keyword evidence="3" id="KW-1185">Reference proteome</keyword>
<feature type="chain" id="PRO_5047027588" evidence="1">
    <location>
        <begin position="19"/>
        <end position="351"/>
    </location>
</feature>
<evidence type="ECO:0000313" key="3">
    <source>
        <dbReference type="Proteomes" id="UP001595453"/>
    </source>
</evidence>
<dbReference type="InterPro" id="IPR018642">
    <property type="entry name" value="DUF2066"/>
</dbReference>
<feature type="signal peptide" evidence="1">
    <location>
        <begin position="1"/>
        <end position="18"/>
    </location>
</feature>
<gene>
    <name evidence="2" type="ORF">ACFOEE_18990</name>
</gene>
<name>A0ABV7CPP7_9GAMM</name>
<evidence type="ECO:0000313" key="2">
    <source>
        <dbReference type="EMBL" id="MFC3034592.1"/>
    </source>
</evidence>